<proteinExistence type="predicted"/>
<organism evidence="3 4">
    <name type="scientific">Aspergillus avenaceus</name>
    <dbReference type="NCBI Taxonomy" id="36643"/>
    <lineage>
        <taxon>Eukaryota</taxon>
        <taxon>Fungi</taxon>
        <taxon>Dikarya</taxon>
        <taxon>Ascomycota</taxon>
        <taxon>Pezizomycotina</taxon>
        <taxon>Eurotiomycetes</taxon>
        <taxon>Eurotiomycetidae</taxon>
        <taxon>Eurotiales</taxon>
        <taxon>Aspergillaceae</taxon>
        <taxon>Aspergillus</taxon>
        <taxon>Aspergillus subgen. Circumdati</taxon>
    </lineage>
</organism>
<reference evidence="3 4" key="1">
    <citation type="submission" date="2019-04" db="EMBL/GenBank/DDBJ databases">
        <title>Friends and foes A comparative genomics study of 23 Aspergillus species from section Flavi.</title>
        <authorList>
            <consortium name="DOE Joint Genome Institute"/>
            <person name="Kjaerbolling I."/>
            <person name="Vesth T."/>
            <person name="Frisvad J.C."/>
            <person name="Nybo J.L."/>
            <person name="Theobald S."/>
            <person name="Kildgaard S."/>
            <person name="Isbrandt T."/>
            <person name="Kuo A."/>
            <person name="Sato A."/>
            <person name="Lyhne E.K."/>
            <person name="Kogle M.E."/>
            <person name="Wiebenga A."/>
            <person name="Kun R.S."/>
            <person name="Lubbers R.J."/>
            <person name="Makela M.R."/>
            <person name="Barry K."/>
            <person name="Chovatia M."/>
            <person name="Clum A."/>
            <person name="Daum C."/>
            <person name="Haridas S."/>
            <person name="He G."/>
            <person name="LaButti K."/>
            <person name="Lipzen A."/>
            <person name="Mondo S."/>
            <person name="Riley R."/>
            <person name="Salamov A."/>
            <person name="Simmons B.A."/>
            <person name="Magnuson J.K."/>
            <person name="Henrissat B."/>
            <person name="Mortensen U.H."/>
            <person name="Larsen T.O."/>
            <person name="Devries R.P."/>
            <person name="Grigoriev I.V."/>
            <person name="Machida M."/>
            <person name="Baker S.E."/>
            <person name="Andersen M.R."/>
        </authorList>
    </citation>
    <scope>NUCLEOTIDE SEQUENCE [LARGE SCALE GENOMIC DNA]</scope>
    <source>
        <strain evidence="3 4">IBT 18842</strain>
    </source>
</reference>
<sequence length="95" mass="11580">MWRMIPQTHWLSFSLHSFSQLLSVMEPKEKKIKKEKEKKKTQRKYKDADQDLGRKKKYRPEANKPSLVAMLVYPYCFRMCPFNHLHWLCNILVPR</sequence>
<feature type="region of interest" description="Disordered" evidence="1">
    <location>
        <begin position="29"/>
        <end position="58"/>
    </location>
</feature>
<dbReference type="Proteomes" id="UP000325780">
    <property type="component" value="Unassembled WGS sequence"/>
</dbReference>
<keyword evidence="4" id="KW-1185">Reference proteome</keyword>
<dbReference type="EMBL" id="ML742025">
    <property type="protein sequence ID" value="KAE8155056.1"/>
    <property type="molecule type" value="Genomic_DNA"/>
</dbReference>
<evidence type="ECO:0000313" key="3">
    <source>
        <dbReference type="EMBL" id="KAE8155056.1"/>
    </source>
</evidence>
<feature type="signal peptide" evidence="2">
    <location>
        <begin position="1"/>
        <end position="23"/>
    </location>
</feature>
<evidence type="ECO:0000313" key="4">
    <source>
        <dbReference type="Proteomes" id="UP000325780"/>
    </source>
</evidence>
<feature type="chain" id="PRO_5025036915" evidence="2">
    <location>
        <begin position="24"/>
        <end position="95"/>
    </location>
</feature>
<name>A0A5N6U8Z7_ASPAV</name>
<feature type="compositionally biased region" description="Basic and acidic residues" evidence="1">
    <location>
        <begin position="44"/>
        <end position="53"/>
    </location>
</feature>
<accession>A0A5N6U8Z7</accession>
<dbReference type="OrthoDB" id="3900342at2759"/>
<evidence type="ECO:0000256" key="1">
    <source>
        <dbReference type="SAM" id="MobiDB-lite"/>
    </source>
</evidence>
<dbReference type="AlphaFoldDB" id="A0A5N6U8Z7"/>
<evidence type="ECO:0000256" key="2">
    <source>
        <dbReference type="SAM" id="SignalP"/>
    </source>
</evidence>
<keyword evidence="2" id="KW-0732">Signal</keyword>
<gene>
    <name evidence="3" type="ORF">BDV25DRAFT_146916</name>
</gene>
<protein>
    <submittedName>
        <fullName evidence="3">Uncharacterized protein</fullName>
    </submittedName>
</protein>